<keyword evidence="1 2" id="KW-0663">Pyridoxal phosphate</keyword>
<evidence type="ECO:0000256" key="3">
    <source>
        <dbReference type="PIRSR" id="PIRSR004848-1"/>
    </source>
</evidence>
<organism evidence="6 8">
    <name type="scientific">Treponema rectale</name>
    <dbReference type="NCBI Taxonomy" id="744512"/>
    <lineage>
        <taxon>Bacteria</taxon>
        <taxon>Pseudomonadati</taxon>
        <taxon>Spirochaetota</taxon>
        <taxon>Spirochaetia</taxon>
        <taxon>Spirochaetales</taxon>
        <taxon>Treponemataceae</taxon>
        <taxon>Treponema</taxon>
    </lineage>
</organism>
<dbReference type="Pfam" id="PF01168">
    <property type="entry name" value="Ala_racemase_N"/>
    <property type="match status" value="1"/>
</dbReference>
<dbReference type="Gene3D" id="3.20.20.10">
    <property type="entry name" value="Alanine racemase"/>
    <property type="match status" value="1"/>
</dbReference>
<comment type="similarity">
    <text evidence="2 4">Belongs to the pyridoxal phosphate-binding protein YggS/PROSC family.</text>
</comment>
<dbReference type="InterPro" id="IPR001608">
    <property type="entry name" value="Ala_racemase_N"/>
</dbReference>
<proteinExistence type="inferred from homology"/>
<gene>
    <name evidence="7" type="ORF">DYE49_06075</name>
    <name evidence="6" type="ORF">HNP77_000599</name>
</gene>
<dbReference type="PANTHER" id="PTHR10146:SF14">
    <property type="entry name" value="PYRIDOXAL PHOSPHATE HOMEOSTASIS PROTEIN"/>
    <property type="match status" value="1"/>
</dbReference>
<evidence type="ECO:0000313" key="9">
    <source>
        <dbReference type="Proteomes" id="UP000593591"/>
    </source>
</evidence>
<evidence type="ECO:0000313" key="8">
    <source>
        <dbReference type="Proteomes" id="UP000578697"/>
    </source>
</evidence>
<dbReference type="KEGG" id="trc:DYE49_06075"/>
<protein>
    <recommendedName>
        <fullName evidence="2">Pyridoxal phosphate homeostasis protein</fullName>
        <shortName evidence="2">PLP homeostasis protein</shortName>
    </recommendedName>
</protein>
<evidence type="ECO:0000313" key="6">
    <source>
        <dbReference type="EMBL" id="MBB5218255.1"/>
    </source>
</evidence>
<accession>A0A840SBU0</accession>
<dbReference type="InterPro" id="IPR011078">
    <property type="entry name" value="PyrdxlP_homeostasis"/>
</dbReference>
<comment type="cofactor">
    <cofactor evidence="3">
        <name>pyridoxal 5'-phosphate</name>
        <dbReference type="ChEBI" id="CHEBI:597326"/>
    </cofactor>
</comment>
<sequence>MTAEQIAENINKIRATLPENVELCAVSKFHPAEDVEAALKAGQVLFGENRVQEAVEKFGLINRDSKRARLHIIGSLQSNKVRKAVLVADCIQSVDRTELVELIEKECNRINKTIQIFFELHTGEDSKSGFSSEEEILALCSRFSAGEFPHVIPAGLMTMAPFTDDESRIRKSFSTLRLLREKINSLYPELPVKELSMGMSGDYKIAVEEGSTIVRIGTAIFGERQYN</sequence>
<dbReference type="InterPro" id="IPR029066">
    <property type="entry name" value="PLP-binding_barrel"/>
</dbReference>
<dbReference type="PANTHER" id="PTHR10146">
    <property type="entry name" value="PROLINE SYNTHETASE CO-TRANSCRIBED BACTERIAL HOMOLOG PROTEIN"/>
    <property type="match status" value="1"/>
</dbReference>
<dbReference type="PIRSF" id="PIRSF004848">
    <property type="entry name" value="YBL036c_PLPDEIII"/>
    <property type="match status" value="1"/>
</dbReference>
<dbReference type="EMBL" id="CP031517">
    <property type="protein sequence ID" value="QOS40042.1"/>
    <property type="molecule type" value="Genomic_DNA"/>
</dbReference>
<dbReference type="AlphaFoldDB" id="A0A840SBU0"/>
<feature type="modified residue" description="N6-(pyridoxal phosphate)lysine" evidence="2 3">
    <location>
        <position position="28"/>
    </location>
</feature>
<evidence type="ECO:0000256" key="2">
    <source>
        <dbReference type="HAMAP-Rule" id="MF_02087"/>
    </source>
</evidence>
<dbReference type="GO" id="GO:0030170">
    <property type="term" value="F:pyridoxal phosphate binding"/>
    <property type="evidence" value="ECO:0007669"/>
    <property type="project" value="UniProtKB-UniRule"/>
</dbReference>
<dbReference type="RefSeq" id="WP_184651679.1">
    <property type="nucleotide sequence ID" value="NZ_JACHFR010000001.1"/>
</dbReference>
<reference evidence="6 8" key="2">
    <citation type="submission" date="2020-08" db="EMBL/GenBank/DDBJ databases">
        <title>Genomic Encyclopedia of Type Strains, Phase IV (KMG-IV): sequencing the most valuable type-strain genomes for metagenomic binning, comparative biology and taxonomic classification.</title>
        <authorList>
            <person name="Goeker M."/>
        </authorList>
    </citation>
    <scope>NUCLEOTIDE SEQUENCE [LARGE SCALE GENOMIC DNA]</scope>
    <source>
        <strain evidence="6 8">DSM 103679</strain>
    </source>
</reference>
<evidence type="ECO:0000313" key="7">
    <source>
        <dbReference type="EMBL" id="QOS40042.1"/>
    </source>
</evidence>
<dbReference type="Proteomes" id="UP000593591">
    <property type="component" value="Chromosome"/>
</dbReference>
<evidence type="ECO:0000256" key="4">
    <source>
        <dbReference type="RuleBase" id="RU004514"/>
    </source>
</evidence>
<evidence type="ECO:0000256" key="1">
    <source>
        <dbReference type="ARBA" id="ARBA00022898"/>
    </source>
</evidence>
<name>A0A840SBU0_9SPIR</name>
<comment type="function">
    <text evidence="2">Pyridoxal 5'-phosphate (PLP)-binding protein, which is involved in PLP homeostasis.</text>
</comment>
<keyword evidence="8" id="KW-1185">Reference proteome</keyword>
<dbReference type="EMBL" id="JACHFR010000001">
    <property type="protein sequence ID" value="MBB5218255.1"/>
    <property type="molecule type" value="Genomic_DNA"/>
</dbReference>
<dbReference type="HAMAP" id="MF_02087">
    <property type="entry name" value="PLP_homeostasis"/>
    <property type="match status" value="1"/>
</dbReference>
<feature type="domain" description="Alanine racemase N-terminal" evidence="5">
    <location>
        <begin position="4"/>
        <end position="224"/>
    </location>
</feature>
<dbReference type="FunFam" id="3.20.20.10:FF:000018">
    <property type="entry name" value="Pyridoxal phosphate homeostasis protein"/>
    <property type="match status" value="1"/>
</dbReference>
<reference evidence="7 9" key="1">
    <citation type="submission" date="2018-08" db="EMBL/GenBank/DDBJ databases">
        <title>The first complete genome of Treponema rectale (CHPAT), a commensal spirochete of the bovine rectum.</title>
        <authorList>
            <person name="Staton G.J."/>
            <person name="Clegg S.R."/>
            <person name="Carter S.D."/>
            <person name="Radford A.D."/>
            <person name="Darby A."/>
            <person name="Hall N."/>
            <person name="Birtles R.J."/>
            <person name="Evans N.J."/>
        </authorList>
    </citation>
    <scope>NUCLEOTIDE SEQUENCE [LARGE SCALE GENOMIC DNA]</scope>
    <source>
        <strain evidence="7 9">CHPA</strain>
    </source>
</reference>
<dbReference type="CDD" id="cd00635">
    <property type="entry name" value="PLPDE_III_YBL036c_like"/>
    <property type="match status" value="1"/>
</dbReference>
<evidence type="ECO:0000259" key="5">
    <source>
        <dbReference type="Pfam" id="PF01168"/>
    </source>
</evidence>
<dbReference type="SUPFAM" id="SSF51419">
    <property type="entry name" value="PLP-binding barrel"/>
    <property type="match status" value="1"/>
</dbReference>
<dbReference type="Proteomes" id="UP000578697">
    <property type="component" value="Unassembled WGS sequence"/>
</dbReference>
<dbReference type="NCBIfam" id="TIGR00044">
    <property type="entry name" value="YggS family pyridoxal phosphate-dependent enzyme"/>
    <property type="match status" value="1"/>
</dbReference>